<evidence type="ECO:0000313" key="8">
    <source>
        <dbReference type="Proteomes" id="UP000595448"/>
    </source>
</evidence>
<dbReference type="Gene3D" id="1.10.760.10">
    <property type="entry name" value="Cytochrome c-like domain"/>
    <property type="match status" value="1"/>
</dbReference>
<keyword evidence="1 4" id="KW-0349">Heme</keyword>
<sequence>MRKPPLILFAAWFAAACADIPDHSVAPNGGPSAARGAVIAQARCGGCHATGRFDDSPMRRAPPFRGLAERYPPMALQEALAEGVVTAHPAMPEFMFEPDEIGDLIAYLDAL</sequence>
<proteinExistence type="predicted"/>
<gene>
    <name evidence="7" type="ORF">JIP62_14875</name>
</gene>
<dbReference type="Proteomes" id="UP000595448">
    <property type="component" value="Chromosome"/>
</dbReference>
<dbReference type="InterPro" id="IPR009056">
    <property type="entry name" value="Cyt_c-like_dom"/>
</dbReference>
<accession>A0ABX7BLU6</accession>
<feature type="chain" id="PRO_5045737289" evidence="5">
    <location>
        <begin position="19"/>
        <end position="111"/>
    </location>
</feature>
<evidence type="ECO:0000313" key="7">
    <source>
        <dbReference type="EMBL" id="QQQ18547.1"/>
    </source>
</evidence>
<feature type="signal peptide" evidence="5">
    <location>
        <begin position="1"/>
        <end position="18"/>
    </location>
</feature>
<keyword evidence="3 4" id="KW-0408">Iron</keyword>
<evidence type="ECO:0000259" key="6">
    <source>
        <dbReference type="PROSITE" id="PS51007"/>
    </source>
</evidence>
<evidence type="ECO:0000256" key="1">
    <source>
        <dbReference type="ARBA" id="ARBA00022617"/>
    </source>
</evidence>
<dbReference type="Pfam" id="PF13442">
    <property type="entry name" value="Cytochrome_CBB3"/>
    <property type="match status" value="1"/>
</dbReference>
<evidence type="ECO:0000256" key="5">
    <source>
        <dbReference type="SAM" id="SignalP"/>
    </source>
</evidence>
<dbReference type="PROSITE" id="PS51257">
    <property type="entry name" value="PROKAR_LIPOPROTEIN"/>
    <property type="match status" value="1"/>
</dbReference>
<dbReference type="EMBL" id="CP067977">
    <property type="protein sequence ID" value="QQQ18547.1"/>
    <property type="molecule type" value="Genomic_DNA"/>
</dbReference>
<keyword evidence="5" id="KW-0732">Signal</keyword>
<evidence type="ECO:0000256" key="4">
    <source>
        <dbReference type="PROSITE-ProRule" id="PRU00433"/>
    </source>
</evidence>
<evidence type="ECO:0000256" key="3">
    <source>
        <dbReference type="ARBA" id="ARBA00023004"/>
    </source>
</evidence>
<keyword evidence="2 4" id="KW-0479">Metal-binding</keyword>
<organism evidence="7 8">
    <name type="scientific">Brevundimonas vitisensis</name>
    <dbReference type="NCBI Taxonomy" id="2800818"/>
    <lineage>
        <taxon>Bacteria</taxon>
        <taxon>Pseudomonadati</taxon>
        <taxon>Pseudomonadota</taxon>
        <taxon>Alphaproteobacteria</taxon>
        <taxon>Caulobacterales</taxon>
        <taxon>Caulobacteraceae</taxon>
        <taxon>Brevundimonas</taxon>
    </lineage>
</organism>
<dbReference type="PROSITE" id="PS51007">
    <property type="entry name" value="CYTC"/>
    <property type="match status" value="1"/>
</dbReference>
<reference evidence="7 8" key="1">
    <citation type="submission" date="2021-01" db="EMBL/GenBank/DDBJ databases">
        <title>Brevundimonas vitis sp. nov., an bacterium isolated from grape (Vitis vinifera).</title>
        <authorList>
            <person name="Jiang L."/>
            <person name="Lee J."/>
        </authorList>
    </citation>
    <scope>NUCLEOTIDE SEQUENCE [LARGE SCALE GENOMIC DNA]</scope>
    <source>
        <strain evidence="7 8">GRTSA-9</strain>
    </source>
</reference>
<dbReference type="InterPro" id="IPR036909">
    <property type="entry name" value="Cyt_c-like_dom_sf"/>
</dbReference>
<feature type="domain" description="Cytochrome c" evidence="6">
    <location>
        <begin position="31"/>
        <end position="111"/>
    </location>
</feature>
<evidence type="ECO:0000256" key="2">
    <source>
        <dbReference type="ARBA" id="ARBA00022723"/>
    </source>
</evidence>
<protein>
    <submittedName>
        <fullName evidence="7">Cytochrome c</fullName>
    </submittedName>
</protein>
<name>A0ABX7BLU6_9CAUL</name>
<dbReference type="RefSeq" id="WP_201102917.1">
    <property type="nucleotide sequence ID" value="NZ_CP067977.1"/>
</dbReference>
<dbReference type="SUPFAM" id="SSF46626">
    <property type="entry name" value="Cytochrome c"/>
    <property type="match status" value="1"/>
</dbReference>
<keyword evidence="8" id="KW-1185">Reference proteome</keyword>